<dbReference type="HOGENOM" id="CLU_2183977_0_0_1"/>
<keyword evidence="3" id="KW-1185">Reference proteome</keyword>
<gene>
    <name evidence="2" type="ORF">PV05_07138</name>
</gene>
<organism evidence="2 3">
    <name type="scientific">Exophiala xenobiotica</name>
    <dbReference type="NCBI Taxonomy" id="348802"/>
    <lineage>
        <taxon>Eukaryota</taxon>
        <taxon>Fungi</taxon>
        <taxon>Dikarya</taxon>
        <taxon>Ascomycota</taxon>
        <taxon>Pezizomycotina</taxon>
        <taxon>Eurotiomycetes</taxon>
        <taxon>Chaetothyriomycetidae</taxon>
        <taxon>Chaetothyriales</taxon>
        <taxon>Herpotrichiellaceae</taxon>
        <taxon>Exophiala</taxon>
    </lineage>
</organism>
<evidence type="ECO:0000313" key="3">
    <source>
        <dbReference type="Proteomes" id="UP000054342"/>
    </source>
</evidence>
<dbReference type="OrthoDB" id="4157998at2759"/>
<dbReference type="AlphaFoldDB" id="A0A0D2EH99"/>
<dbReference type="RefSeq" id="XP_013315387.1">
    <property type="nucleotide sequence ID" value="XM_013459933.1"/>
</dbReference>
<feature type="region of interest" description="Disordered" evidence="1">
    <location>
        <begin position="82"/>
        <end position="109"/>
    </location>
</feature>
<proteinExistence type="predicted"/>
<sequence>MSDAADINTTKSTRKWISKIFRTKSGSDARSDSASMVEPLVAESEDPIKANMAHDHHSFAELMEQAKAMDPGDFRKFLQQYRDEQEKQHHQHGGGIAGGGDWVSRNAQY</sequence>
<accession>A0A0D2EH99</accession>
<evidence type="ECO:0000313" key="2">
    <source>
        <dbReference type="EMBL" id="KIW54803.1"/>
    </source>
</evidence>
<protein>
    <submittedName>
        <fullName evidence="2">Uncharacterized protein</fullName>
    </submittedName>
</protein>
<dbReference type="EMBL" id="KN847320">
    <property type="protein sequence ID" value="KIW54803.1"/>
    <property type="molecule type" value="Genomic_DNA"/>
</dbReference>
<evidence type="ECO:0000256" key="1">
    <source>
        <dbReference type="SAM" id="MobiDB-lite"/>
    </source>
</evidence>
<dbReference type="Proteomes" id="UP000054342">
    <property type="component" value="Unassembled WGS sequence"/>
</dbReference>
<dbReference type="GeneID" id="25329046"/>
<name>A0A0D2EH99_9EURO</name>
<reference evidence="2 3" key="1">
    <citation type="submission" date="2015-01" db="EMBL/GenBank/DDBJ databases">
        <title>The Genome Sequence of Exophiala xenobiotica CBS118157.</title>
        <authorList>
            <consortium name="The Broad Institute Genomics Platform"/>
            <person name="Cuomo C."/>
            <person name="de Hoog S."/>
            <person name="Gorbushina A."/>
            <person name="Stielow B."/>
            <person name="Teixiera M."/>
            <person name="Abouelleil A."/>
            <person name="Chapman S.B."/>
            <person name="Priest M."/>
            <person name="Young S.K."/>
            <person name="Wortman J."/>
            <person name="Nusbaum C."/>
            <person name="Birren B."/>
        </authorList>
    </citation>
    <scope>NUCLEOTIDE SEQUENCE [LARGE SCALE GENOMIC DNA]</scope>
    <source>
        <strain evidence="2 3">CBS 118157</strain>
    </source>
</reference>